<sequence>QIYTRAGKLCSSKASLFGRSSSTGYSWCNSSTSDDELHPPTMKEKVTGKPSFPQVFSFPRLPSPRPVQKDAACSETKSLRRDEGTVLGSNHSHSPMFINTEEQSPSSARGKLGGNPALPCSVRRQSYLFNTASTYEKEGRETSRCDKNVMGDVLTKQKYSECFQVPRKAVIRNWISEHRCIWKEAKVKACLLPAIAEV</sequence>
<feature type="non-terminal residue" evidence="2">
    <location>
        <position position="198"/>
    </location>
</feature>
<dbReference type="Proteomes" id="UP000053615">
    <property type="component" value="Unassembled WGS sequence"/>
</dbReference>
<feature type="compositionally biased region" description="Basic and acidic residues" evidence="1">
    <location>
        <begin position="35"/>
        <end position="47"/>
    </location>
</feature>
<dbReference type="EMBL" id="KK546241">
    <property type="protein sequence ID" value="KFP32422.1"/>
    <property type="molecule type" value="Genomic_DNA"/>
</dbReference>
<keyword evidence="3" id="KW-1185">Reference proteome</keyword>
<feature type="compositionally biased region" description="Polar residues" evidence="1">
    <location>
        <begin position="18"/>
        <end position="32"/>
    </location>
</feature>
<evidence type="ECO:0000313" key="2">
    <source>
        <dbReference type="EMBL" id="KFP32422.1"/>
    </source>
</evidence>
<proteinExistence type="predicted"/>
<gene>
    <name evidence="2" type="ORF">N325_05859</name>
</gene>
<evidence type="ECO:0000313" key="3">
    <source>
        <dbReference type="Proteomes" id="UP000053615"/>
    </source>
</evidence>
<accession>A0A091K4L1</accession>
<dbReference type="AlphaFoldDB" id="A0A091K4L1"/>
<feature type="region of interest" description="Disordered" evidence="1">
    <location>
        <begin position="74"/>
        <end position="113"/>
    </location>
</feature>
<organism evidence="2 3">
    <name type="scientific">Colius striatus</name>
    <name type="common">Speckled mousebird</name>
    <dbReference type="NCBI Taxonomy" id="57412"/>
    <lineage>
        <taxon>Eukaryota</taxon>
        <taxon>Metazoa</taxon>
        <taxon>Chordata</taxon>
        <taxon>Craniata</taxon>
        <taxon>Vertebrata</taxon>
        <taxon>Euteleostomi</taxon>
        <taxon>Archelosauria</taxon>
        <taxon>Archosauria</taxon>
        <taxon>Dinosauria</taxon>
        <taxon>Saurischia</taxon>
        <taxon>Theropoda</taxon>
        <taxon>Coelurosauria</taxon>
        <taxon>Aves</taxon>
        <taxon>Neognathae</taxon>
        <taxon>Neoaves</taxon>
        <taxon>Telluraves</taxon>
        <taxon>Coraciimorphae</taxon>
        <taxon>Coliiformes</taxon>
        <taxon>Coliidae</taxon>
        <taxon>Colius</taxon>
    </lineage>
</organism>
<evidence type="ECO:0000256" key="1">
    <source>
        <dbReference type="SAM" id="MobiDB-lite"/>
    </source>
</evidence>
<feature type="region of interest" description="Disordered" evidence="1">
    <location>
        <begin position="18"/>
        <end position="52"/>
    </location>
</feature>
<name>A0A091K4L1_COLST</name>
<reference evidence="2 3" key="1">
    <citation type="submission" date="2014-04" db="EMBL/GenBank/DDBJ databases">
        <title>Genome evolution of avian class.</title>
        <authorList>
            <person name="Zhang G."/>
            <person name="Li C."/>
        </authorList>
    </citation>
    <scope>NUCLEOTIDE SEQUENCE [LARGE SCALE GENOMIC DNA]</scope>
    <source>
        <strain evidence="2">BGI_N325</strain>
    </source>
</reference>
<protein>
    <submittedName>
        <fullName evidence="2">Uncharacterized protein</fullName>
    </submittedName>
</protein>
<feature type="non-terminal residue" evidence="2">
    <location>
        <position position="1"/>
    </location>
</feature>